<evidence type="ECO:0000256" key="13">
    <source>
        <dbReference type="ARBA" id="ARBA00022842"/>
    </source>
</evidence>
<dbReference type="PROSITE" id="PS50137">
    <property type="entry name" value="DS_RBD"/>
    <property type="match status" value="1"/>
</dbReference>
<evidence type="ECO:0000256" key="11">
    <source>
        <dbReference type="ARBA" id="ARBA00022759"/>
    </source>
</evidence>
<protein>
    <recommendedName>
        <fullName evidence="15">Ribonuclease 3</fullName>
        <ecNumber evidence="15">3.1.26.3</ecNumber>
    </recommendedName>
    <alternativeName>
        <fullName evidence="15">Ribonuclease III</fullName>
        <shortName evidence="15">RNase III</shortName>
    </alternativeName>
</protein>
<comment type="similarity">
    <text evidence="3">Belongs to the ribonuclease III family.</text>
</comment>
<dbReference type="Gene3D" id="1.10.1520.10">
    <property type="entry name" value="Ribonuclease III domain"/>
    <property type="match status" value="1"/>
</dbReference>
<keyword evidence="15" id="KW-0699">rRNA-binding</keyword>
<dbReference type="GO" id="GO:0019843">
    <property type="term" value="F:rRNA binding"/>
    <property type="evidence" value="ECO:0007669"/>
    <property type="project" value="UniProtKB-KW"/>
</dbReference>
<dbReference type="EMBL" id="CP016268">
    <property type="protein sequence ID" value="ANO51117.1"/>
    <property type="molecule type" value="Genomic_DNA"/>
</dbReference>
<keyword evidence="9 15" id="KW-0540">Nuclease</keyword>
<keyword evidence="19" id="KW-1185">Reference proteome</keyword>
<comment type="catalytic activity">
    <reaction evidence="1 15">
        <text>Endonucleolytic cleavage to 5'-phosphomonoester.</text>
        <dbReference type="EC" id="3.1.26.3"/>
    </reaction>
</comment>
<organism evidence="18 19">
    <name type="scientific">Woeseia oceani</name>
    <dbReference type="NCBI Taxonomy" id="1548547"/>
    <lineage>
        <taxon>Bacteria</taxon>
        <taxon>Pseudomonadati</taxon>
        <taxon>Pseudomonadota</taxon>
        <taxon>Gammaproteobacteria</taxon>
        <taxon>Woeseiales</taxon>
        <taxon>Woeseiaceae</taxon>
        <taxon>Woeseia</taxon>
    </lineage>
</organism>
<dbReference type="FunFam" id="1.10.1520.10:FF:000001">
    <property type="entry name" value="Ribonuclease 3"/>
    <property type="match status" value="1"/>
</dbReference>
<dbReference type="GO" id="GO:0006364">
    <property type="term" value="P:rRNA processing"/>
    <property type="evidence" value="ECO:0007669"/>
    <property type="project" value="UniProtKB-UniRule"/>
</dbReference>
<evidence type="ECO:0000256" key="8">
    <source>
        <dbReference type="ARBA" id="ARBA00022694"/>
    </source>
</evidence>
<feature type="active site" evidence="15">
    <location>
        <position position="116"/>
    </location>
</feature>
<dbReference type="GO" id="GO:0008033">
    <property type="term" value="P:tRNA processing"/>
    <property type="evidence" value="ECO:0007669"/>
    <property type="project" value="UniProtKB-KW"/>
</dbReference>
<dbReference type="OrthoDB" id="9805026at2"/>
<dbReference type="AlphaFoldDB" id="A0A193LF33"/>
<evidence type="ECO:0000256" key="5">
    <source>
        <dbReference type="ARBA" id="ARBA00022490"/>
    </source>
</evidence>
<dbReference type="RefSeq" id="WP_068615084.1">
    <property type="nucleotide sequence ID" value="NZ_CP016268.1"/>
</dbReference>
<dbReference type="InterPro" id="IPR014720">
    <property type="entry name" value="dsRBD_dom"/>
</dbReference>
<dbReference type="HAMAP" id="MF_00104">
    <property type="entry name" value="RNase_III"/>
    <property type="match status" value="1"/>
</dbReference>
<sequence length="229" mass="24956">MENAAAWLARTLDYQFTDPALLDKALTHRSATGQSYERLEFLGDAVLDFVISAEVYARRPDASEGDLSRFRATLVNDSSLAELSAGLGVGEFINLGSGEKKTGGHRRSSILADALEALFGAVYIDRGFAAAEAMVLRVYKDRLESLPESGDLKDAKTKLQEHLQGNGLELPSYEVSDVSGKPHRRRFVVTCRVSALHLESSGQGTSRRIAEQNAAREMLASIKSQPKAQ</sequence>
<accession>A0A193LF33</accession>
<dbReference type="SUPFAM" id="SSF54768">
    <property type="entry name" value="dsRNA-binding domain-like"/>
    <property type="match status" value="1"/>
</dbReference>
<evidence type="ECO:0000313" key="19">
    <source>
        <dbReference type="Proteomes" id="UP000092695"/>
    </source>
</evidence>
<evidence type="ECO:0000256" key="12">
    <source>
        <dbReference type="ARBA" id="ARBA00022801"/>
    </source>
</evidence>
<dbReference type="PANTHER" id="PTHR11207">
    <property type="entry name" value="RIBONUCLEASE III"/>
    <property type="match status" value="1"/>
</dbReference>
<dbReference type="GO" id="GO:0005737">
    <property type="term" value="C:cytoplasm"/>
    <property type="evidence" value="ECO:0007669"/>
    <property type="project" value="UniProtKB-SubCell"/>
</dbReference>
<dbReference type="GO" id="GO:0004525">
    <property type="term" value="F:ribonuclease III activity"/>
    <property type="evidence" value="ECO:0007669"/>
    <property type="project" value="UniProtKB-UniRule"/>
</dbReference>
<evidence type="ECO:0000313" key="18">
    <source>
        <dbReference type="EMBL" id="ANO51117.1"/>
    </source>
</evidence>
<dbReference type="Proteomes" id="UP000092695">
    <property type="component" value="Chromosome"/>
</dbReference>
<dbReference type="SMART" id="SM00358">
    <property type="entry name" value="DSRM"/>
    <property type="match status" value="1"/>
</dbReference>
<dbReference type="FunFam" id="3.30.160.20:FF:000003">
    <property type="entry name" value="Ribonuclease 3"/>
    <property type="match status" value="1"/>
</dbReference>
<dbReference type="SUPFAM" id="SSF69065">
    <property type="entry name" value="RNase III domain-like"/>
    <property type="match status" value="1"/>
</dbReference>
<comment type="function">
    <text evidence="15">Digests double-stranded RNA. Involved in the processing of primary rRNA transcript to yield the immediate precursors to the large and small rRNAs (23S and 16S). Processes some mRNAs, and tRNAs when they are encoded in the rRNA operon. Processes pre-crRNA and tracrRNA of type II CRISPR loci if present in the organism.</text>
</comment>
<evidence type="ECO:0000259" key="16">
    <source>
        <dbReference type="PROSITE" id="PS50137"/>
    </source>
</evidence>
<keyword evidence="11 15" id="KW-0255">Endonuclease</keyword>
<feature type="binding site" evidence="15">
    <location>
        <position position="116"/>
    </location>
    <ligand>
        <name>Mg(2+)</name>
        <dbReference type="ChEBI" id="CHEBI:18420"/>
    </ligand>
</feature>
<comment type="cofactor">
    <cofactor evidence="15">
        <name>Mg(2+)</name>
        <dbReference type="ChEBI" id="CHEBI:18420"/>
    </cofactor>
</comment>
<dbReference type="Pfam" id="PF14622">
    <property type="entry name" value="Ribonucleas_3_3"/>
    <property type="match status" value="1"/>
</dbReference>
<dbReference type="SMART" id="SM00535">
    <property type="entry name" value="RIBOc"/>
    <property type="match status" value="1"/>
</dbReference>
<comment type="subcellular location">
    <subcellularLocation>
        <location evidence="2 15">Cytoplasm</location>
    </subcellularLocation>
</comment>
<feature type="domain" description="RNase III" evidence="17">
    <location>
        <begin position="5"/>
        <end position="127"/>
    </location>
</feature>
<reference evidence="18 19" key="1">
    <citation type="submission" date="2016-06" db="EMBL/GenBank/DDBJ databases">
        <title>Complete genome sequence of a deep-branching marine Gamma Proteobacterium Woeseia oceani type strain XK5.</title>
        <authorList>
            <person name="Mu D."/>
            <person name="Du Z."/>
        </authorList>
    </citation>
    <scope>NUCLEOTIDE SEQUENCE [LARGE SCALE GENOMIC DNA]</scope>
    <source>
        <strain evidence="18 19">XK5</strain>
    </source>
</reference>
<keyword evidence="10 15" id="KW-0479">Metal-binding</keyword>
<evidence type="ECO:0000256" key="2">
    <source>
        <dbReference type="ARBA" id="ARBA00004496"/>
    </source>
</evidence>
<dbReference type="InterPro" id="IPR036389">
    <property type="entry name" value="RNase_III_sf"/>
</dbReference>
<feature type="domain" description="DRBM" evidence="16">
    <location>
        <begin position="154"/>
        <end position="224"/>
    </location>
</feature>
<feature type="binding site" evidence="15">
    <location>
        <position position="113"/>
    </location>
    <ligand>
        <name>Mg(2+)</name>
        <dbReference type="ChEBI" id="CHEBI:18420"/>
    </ligand>
</feature>
<dbReference type="Pfam" id="PF00035">
    <property type="entry name" value="dsrm"/>
    <property type="match status" value="1"/>
</dbReference>
<dbReference type="GO" id="GO:0006397">
    <property type="term" value="P:mRNA processing"/>
    <property type="evidence" value="ECO:0007669"/>
    <property type="project" value="UniProtKB-UniRule"/>
</dbReference>
<keyword evidence="14 15" id="KW-0694">RNA-binding</keyword>
<evidence type="ECO:0000259" key="17">
    <source>
        <dbReference type="PROSITE" id="PS50142"/>
    </source>
</evidence>
<dbReference type="PROSITE" id="PS50142">
    <property type="entry name" value="RNASE_3_2"/>
    <property type="match status" value="1"/>
</dbReference>
<dbReference type="InterPro" id="IPR011907">
    <property type="entry name" value="RNase_III"/>
</dbReference>
<evidence type="ECO:0000256" key="9">
    <source>
        <dbReference type="ARBA" id="ARBA00022722"/>
    </source>
</evidence>
<dbReference type="GO" id="GO:0010468">
    <property type="term" value="P:regulation of gene expression"/>
    <property type="evidence" value="ECO:0007669"/>
    <property type="project" value="TreeGrafter"/>
</dbReference>
<dbReference type="CDD" id="cd00593">
    <property type="entry name" value="RIBOc"/>
    <property type="match status" value="1"/>
</dbReference>
<keyword evidence="8 15" id="KW-0819">tRNA processing</keyword>
<keyword evidence="6 15" id="KW-0698">rRNA processing</keyword>
<keyword evidence="7 15" id="KW-0507">mRNA processing</keyword>
<dbReference type="KEGG" id="woc:BA177_07795"/>
<proteinExistence type="inferred from homology"/>
<dbReference type="InterPro" id="IPR000999">
    <property type="entry name" value="RNase_III_dom"/>
</dbReference>
<dbReference type="NCBIfam" id="TIGR02191">
    <property type="entry name" value="RNaseIII"/>
    <property type="match status" value="1"/>
</dbReference>
<dbReference type="PANTHER" id="PTHR11207:SF0">
    <property type="entry name" value="RIBONUCLEASE 3"/>
    <property type="match status" value="1"/>
</dbReference>
<evidence type="ECO:0000256" key="4">
    <source>
        <dbReference type="ARBA" id="ARBA00011738"/>
    </source>
</evidence>
<dbReference type="GO" id="GO:0046872">
    <property type="term" value="F:metal ion binding"/>
    <property type="evidence" value="ECO:0007669"/>
    <property type="project" value="UniProtKB-KW"/>
</dbReference>
<name>A0A193LF33_9GAMM</name>
<evidence type="ECO:0000256" key="14">
    <source>
        <dbReference type="ARBA" id="ARBA00022884"/>
    </source>
</evidence>
<evidence type="ECO:0000256" key="10">
    <source>
        <dbReference type="ARBA" id="ARBA00022723"/>
    </source>
</evidence>
<keyword evidence="12 15" id="KW-0378">Hydrolase</keyword>
<dbReference type="EC" id="3.1.26.3" evidence="15"/>
<evidence type="ECO:0000256" key="6">
    <source>
        <dbReference type="ARBA" id="ARBA00022552"/>
    </source>
</evidence>
<gene>
    <name evidence="15" type="primary">rnc</name>
    <name evidence="18" type="ORF">BA177_07795</name>
</gene>
<keyword evidence="13 15" id="KW-0460">Magnesium</keyword>
<evidence type="ECO:0000256" key="15">
    <source>
        <dbReference type="HAMAP-Rule" id="MF_00104"/>
    </source>
</evidence>
<dbReference type="CDD" id="cd10845">
    <property type="entry name" value="DSRM_RNAse_III_family"/>
    <property type="match status" value="1"/>
</dbReference>
<evidence type="ECO:0000256" key="7">
    <source>
        <dbReference type="ARBA" id="ARBA00022664"/>
    </source>
</evidence>
<feature type="active site" evidence="15">
    <location>
        <position position="44"/>
    </location>
</feature>
<evidence type="ECO:0000256" key="1">
    <source>
        <dbReference type="ARBA" id="ARBA00000109"/>
    </source>
</evidence>
<comment type="subunit">
    <text evidence="4 15">Homodimer.</text>
</comment>
<dbReference type="GO" id="GO:0003725">
    <property type="term" value="F:double-stranded RNA binding"/>
    <property type="evidence" value="ECO:0007669"/>
    <property type="project" value="TreeGrafter"/>
</dbReference>
<dbReference type="Gene3D" id="3.30.160.20">
    <property type="match status" value="1"/>
</dbReference>
<keyword evidence="5 15" id="KW-0963">Cytoplasm</keyword>
<evidence type="ECO:0000256" key="3">
    <source>
        <dbReference type="ARBA" id="ARBA00010183"/>
    </source>
</evidence>
<dbReference type="PROSITE" id="PS00517">
    <property type="entry name" value="RNASE_3_1"/>
    <property type="match status" value="1"/>
</dbReference>
<feature type="binding site" evidence="15">
    <location>
        <position position="40"/>
    </location>
    <ligand>
        <name>Mg(2+)</name>
        <dbReference type="ChEBI" id="CHEBI:18420"/>
    </ligand>
</feature>
<dbReference type="GO" id="GO:0042802">
    <property type="term" value="F:identical protein binding"/>
    <property type="evidence" value="ECO:0007669"/>
    <property type="project" value="UniProtKB-ARBA"/>
</dbReference>
<dbReference type="STRING" id="1548547.BA177_07795"/>